<dbReference type="OrthoDB" id="3945550at2759"/>
<dbReference type="AlphaFoldDB" id="A0A1J7JT38"/>
<dbReference type="InterPro" id="IPR032675">
    <property type="entry name" value="LRR_dom_sf"/>
</dbReference>
<proteinExistence type="predicted"/>
<protein>
    <recommendedName>
        <fullName evidence="3">F-box domain-containing protein</fullName>
    </recommendedName>
</protein>
<name>A0A1J7JT38_9PEZI</name>
<evidence type="ECO:0000313" key="2">
    <source>
        <dbReference type="Proteomes" id="UP000182658"/>
    </source>
</evidence>
<dbReference type="Proteomes" id="UP000182658">
    <property type="component" value="Unassembled WGS sequence"/>
</dbReference>
<accession>A0A1J7JT38</accession>
<sequence length="549" mass="62468">MNRLWAPVNWLTSLAKGTTATNEPTTGIMANVAGLNDDIWYLVLDNLDALEDLSNMCLVSKNLYPLAIARLYRTLVLGPRPISFREYLNSLADGSCDEKKERETQWDDSRALIRRLMGDRNREQARAVREVEVVAFQQGEEEFSFEFKQKDGLAALVNALPNLRQFRLLSSKPDFEHLIRALNDHPNRPELHLLGETGSRVVTGSMPCVATLRARVNPYFDRVDEPNRKILGLQGLFFACTNLKSFSLEEHGNYGGCVRRTPHHRGVYSFQLTGEETFPPLESLSLDGYFIELEEWTHWRNKIDWSNLKSLRLGPQPNTDLVKRFTGHAKFLRNLTVQTWAGEGRDSCPRLESFLMSFDTLEQLVVRGHFLSIQALSNHPRLKHLCLHTVELKRNGAPRPILDVADLSTLDANCPDLETLEIDISRDSSGWPEDITRSLASGFTNLRQLTLHCEVGIDWAAQGRERKPLLPILDVDLAKTFGQSFFALRPQSKLETLTLKAGEKLRRFPQWSPAYANDERKWSLIAHIRAPSSPDGELKVNIEPMYDLL</sequence>
<dbReference type="STRING" id="1408157.A0A1J7JT38"/>
<evidence type="ECO:0000313" key="1">
    <source>
        <dbReference type="EMBL" id="OIW33160.1"/>
    </source>
</evidence>
<keyword evidence="2" id="KW-1185">Reference proteome</keyword>
<organism evidence="1 2">
    <name type="scientific">Coniochaeta ligniaria NRRL 30616</name>
    <dbReference type="NCBI Taxonomy" id="1408157"/>
    <lineage>
        <taxon>Eukaryota</taxon>
        <taxon>Fungi</taxon>
        <taxon>Dikarya</taxon>
        <taxon>Ascomycota</taxon>
        <taxon>Pezizomycotina</taxon>
        <taxon>Sordariomycetes</taxon>
        <taxon>Sordariomycetidae</taxon>
        <taxon>Coniochaetales</taxon>
        <taxon>Coniochaetaceae</taxon>
        <taxon>Coniochaeta</taxon>
    </lineage>
</organism>
<gene>
    <name evidence="1" type="ORF">CONLIGDRAFT_666507</name>
</gene>
<reference evidence="1 2" key="1">
    <citation type="submission" date="2016-10" db="EMBL/GenBank/DDBJ databases">
        <title>Draft genome sequence of Coniochaeta ligniaria NRRL30616, a lignocellulolytic fungus for bioabatement of inhibitors in plant biomass hydrolysates.</title>
        <authorList>
            <consortium name="DOE Joint Genome Institute"/>
            <person name="Jimenez D.J."/>
            <person name="Hector R.E."/>
            <person name="Riley R."/>
            <person name="Sun H."/>
            <person name="Grigoriev I.V."/>
            <person name="Van Elsas J.D."/>
            <person name="Nichols N.N."/>
        </authorList>
    </citation>
    <scope>NUCLEOTIDE SEQUENCE [LARGE SCALE GENOMIC DNA]</scope>
    <source>
        <strain evidence="1 2">NRRL 30616</strain>
    </source>
</reference>
<dbReference type="Gene3D" id="3.80.10.10">
    <property type="entry name" value="Ribonuclease Inhibitor"/>
    <property type="match status" value="1"/>
</dbReference>
<dbReference type="SUPFAM" id="SSF52047">
    <property type="entry name" value="RNI-like"/>
    <property type="match status" value="1"/>
</dbReference>
<dbReference type="InParanoid" id="A0A1J7JT38"/>
<evidence type="ECO:0008006" key="3">
    <source>
        <dbReference type="Google" id="ProtNLM"/>
    </source>
</evidence>
<dbReference type="EMBL" id="KV875094">
    <property type="protein sequence ID" value="OIW33160.1"/>
    <property type="molecule type" value="Genomic_DNA"/>
</dbReference>